<evidence type="ECO:0000313" key="15">
    <source>
        <dbReference type="Proteomes" id="UP001221763"/>
    </source>
</evidence>
<dbReference type="InterPro" id="IPR027417">
    <property type="entry name" value="P-loop_NTPase"/>
</dbReference>
<keyword evidence="5" id="KW-0547">Nucleotide-binding</keyword>
<evidence type="ECO:0000256" key="9">
    <source>
        <dbReference type="ARBA" id="ARBA00023170"/>
    </source>
</evidence>
<accession>A0ABT5L921</accession>
<keyword evidence="15" id="KW-1185">Reference proteome</keyword>
<dbReference type="Proteomes" id="UP001221763">
    <property type="component" value="Unassembled WGS sequence"/>
</dbReference>
<comment type="caution">
    <text evidence="14">The sequence shown here is derived from an EMBL/GenBank/DDBJ whole genome shotgun (WGS) entry which is preliminary data.</text>
</comment>
<dbReference type="InterPro" id="IPR036225">
    <property type="entry name" value="SRP/SRP_N"/>
</dbReference>
<keyword evidence="8" id="KW-0472">Membrane</keyword>
<evidence type="ECO:0000256" key="2">
    <source>
        <dbReference type="ARBA" id="ARBA00008531"/>
    </source>
</evidence>
<evidence type="ECO:0000256" key="4">
    <source>
        <dbReference type="ARBA" id="ARBA00022490"/>
    </source>
</evidence>
<comment type="catalytic activity">
    <reaction evidence="10">
        <text>GTP + H2O = GDP + phosphate + H(+)</text>
        <dbReference type="Rhea" id="RHEA:19669"/>
        <dbReference type="ChEBI" id="CHEBI:15377"/>
        <dbReference type="ChEBI" id="CHEBI:15378"/>
        <dbReference type="ChEBI" id="CHEBI:37565"/>
        <dbReference type="ChEBI" id="CHEBI:43474"/>
        <dbReference type="ChEBI" id="CHEBI:58189"/>
        <dbReference type="EC" id="3.6.5.4"/>
    </reaction>
</comment>
<name>A0ABT5L921_9MOLU</name>
<evidence type="ECO:0000256" key="1">
    <source>
        <dbReference type="ARBA" id="ARBA00004413"/>
    </source>
</evidence>
<reference evidence="14 15" key="1">
    <citation type="journal article" date="2023" name="Plant">
        <title>Draft Genome Sequence Resource of CBPPT1, a 'Candidatus Phytoplasma trifolii'-Related Strain Associated with Potato Purple Top Disease in the Columbia Basin, U.S.A.</title>
        <authorList>
            <person name="Wei W."/>
            <person name="Shao J."/>
            <person name="Bottner-Parker K.D."/>
            <person name="Zhao Y."/>
        </authorList>
    </citation>
    <scope>NUCLEOTIDE SEQUENCE [LARGE SCALE GENOMIC DNA]</scope>
    <source>
        <strain evidence="14 15">CBPPT1</strain>
    </source>
</reference>
<keyword evidence="7" id="KW-0342">GTP-binding</keyword>
<organism evidence="14 15">
    <name type="scientific">Columbia Basin potato purple top phytoplasma</name>
    <dbReference type="NCBI Taxonomy" id="307134"/>
    <lineage>
        <taxon>Bacteria</taxon>
        <taxon>Bacillati</taxon>
        <taxon>Mycoplasmatota</taxon>
        <taxon>Mollicutes</taxon>
        <taxon>Acholeplasmatales</taxon>
        <taxon>Acholeplasmataceae</taxon>
        <taxon>Candidatus Phytoplasma</taxon>
        <taxon>16SrVI (Clover proliferation group)</taxon>
    </lineage>
</organism>
<evidence type="ECO:0000259" key="13">
    <source>
        <dbReference type="SMART" id="SM00963"/>
    </source>
</evidence>
<evidence type="ECO:0000256" key="5">
    <source>
        <dbReference type="ARBA" id="ARBA00022741"/>
    </source>
</evidence>
<keyword evidence="6" id="KW-0378">Hydrolase</keyword>
<comment type="subcellular location">
    <subcellularLocation>
        <location evidence="1">Cell membrane</location>
        <topology evidence="1">Peripheral membrane protein</topology>
        <orientation evidence="1">Cytoplasmic side</orientation>
    </subcellularLocation>
</comment>
<dbReference type="SUPFAM" id="SSF47364">
    <property type="entry name" value="Domain of the SRP/SRP receptor G-proteins"/>
    <property type="match status" value="1"/>
</dbReference>
<sequence>MFNFIKKILKKKNKQNLLGIQKLEYNFNQWVQVILQKENIDLSLLNDLEILFIKSDIGVKTSSYLIQQFKQKIQEKKISKSKQLLTLIKNELISFYQKGNECIEQKNINTSKHKKQVFLFVGANGVGKTTTIGKLAFQFKAKGKKILLVAGDTFRTGAIEQLKIWGEKTNNEVFYKKGHISPSSLFFEALTYANNNNFDIILCDTSGRLENKVNLMKELEKIKRVIGKIFPEGPHKTFLILDAMTGQNGLKQIEVFNQVVPLTGIILTKLDGIGKGGLILTTKHIYNLPTEYIGIGEKANDLIEFDINHYIHTLFDYNFEINNN</sequence>
<dbReference type="Gene3D" id="1.20.120.140">
    <property type="entry name" value="Signal recognition particle SRP54, nucleotide-binding domain"/>
    <property type="match status" value="1"/>
</dbReference>
<proteinExistence type="inferred from homology"/>
<dbReference type="RefSeq" id="WP_273585044.1">
    <property type="nucleotide sequence ID" value="NZ_JANHJP010000001.1"/>
</dbReference>
<keyword evidence="4" id="KW-0963">Cytoplasm</keyword>
<evidence type="ECO:0000256" key="8">
    <source>
        <dbReference type="ARBA" id="ARBA00023136"/>
    </source>
</evidence>
<dbReference type="Pfam" id="PF02881">
    <property type="entry name" value="SRP54_N"/>
    <property type="match status" value="1"/>
</dbReference>
<evidence type="ECO:0000256" key="10">
    <source>
        <dbReference type="ARBA" id="ARBA00048027"/>
    </source>
</evidence>
<dbReference type="InterPro" id="IPR042101">
    <property type="entry name" value="SRP54_N_sf"/>
</dbReference>
<protein>
    <submittedName>
        <fullName evidence="14">Signal recognition particle-docking protein FtsY</fullName>
    </submittedName>
</protein>
<keyword evidence="3" id="KW-1003">Cell membrane</keyword>
<dbReference type="InterPro" id="IPR003593">
    <property type="entry name" value="AAA+_ATPase"/>
</dbReference>
<evidence type="ECO:0000313" key="14">
    <source>
        <dbReference type="EMBL" id="MDC9031806.1"/>
    </source>
</evidence>
<dbReference type="InterPro" id="IPR013822">
    <property type="entry name" value="Signal_recog_particl_SRP54_hlx"/>
</dbReference>
<comment type="similarity">
    <text evidence="2">Belongs to the GTP-binding SRP family.</text>
</comment>
<evidence type="ECO:0000256" key="7">
    <source>
        <dbReference type="ARBA" id="ARBA00023134"/>
    </source>
</evidence>
<evidence type="ECO:0000256" key="3">
    <source>
        <dbReference type="ARBA" id="ARBA00022475"/>
    </source>
</evidence>
<dbReference type="InterPro" id="IPR000897">
    <property type="entry name" value="SRP54_GTPase_dom"/>
</dbReference>
<evidence type="ECO:0000256" key="6">
    <source>
        <dbReference type="ARBA" id="ARBA00022801"/>
    </source>
</evidence>
<dbReference type="PANTHER" id="PTHR43134:SF1">
    <property type="entry name" value="SIGNAL RECOGNITION PARTICLE RECEPTOR SUBUNIT ALPHA"/>
    <property type="match status" value="1"/>
</dbReference>
<dbReference type="InterPro" id="IPR004390">
    <property type="entry name" value="SR_rcpt_FtsY"/>
</dbReference>
<dbReference type="SMART" id="SM00382">
    <property type="entry name" value="AAA"/>
    <property type="match status" value="1"/>
</dbReference>
<feature type="domain" description="SRP54-type proteins GTP-binding" evidence="12">
    <location>
        <begin position="115"/>
        <end position="316"/>
    </location>
</feature>
<keyword evidence="9" id="KW-0675">Receptor</keyword>
<dbReference type="SUPFAM" id="SSF52540">
    <property type="entry name" value="P-loop containing nucleoside triphosphate hydrolases"/>
    <property type="match status" value="1"/>
</dbReference>
<feature type="domain" description="AAA+ ATPase" evidence="11">
    <location>
        <begin position="114"/>
        <end position="291"/>
    </location>
</feature>
<dbReference type="NCBIfam" id="TIGR00064">
    <property type="entry name" value="ftsY"/>
    <property type="match status" value="1"/>
</dbReference>
<dbReference type="SMART" id="SM00963">
    <property type="entry name" value="SRP54_N"/>
    <property type="match status" value="1"/>
</dbReference>
<dbReference type="Gene3D" id="3.40.50.300">
    <property type="entry name" value="P-loop containing nucleotide triphosphate hydrolases"/>
    <property type="match status" value="1"/>
</dbReference>
<evidence type="ECO:0000259" key="11">
    <source>
        <dbReference type="SMART" id="SM00382"/>
    </source>
</evidence>
<gene>
    <name evidence="14" type="ORF">M8044_000025</name>
</gene>
<dbReference type="Pfam" id="PF00448">
    <property type="entry name" value="SRP54"/>
    <property type="match status" value="1"/>
</dbReference>
<dbReference type="EMBL" id="JANHJP010000001">
    <property type="protein sequence ID" value="MDC9031806.1"/>
    <property type="molecule type" value="Genomic_DNA"/>
</dbReference>
<dbReference type="SMART" id="SM00962">
    <property type="entry name" value="SRP54"/>
    <property type="match status" value="1"/>
</dbReference>
<dbReference type="PANTHER" id="PTHR43134">
    <property type="entry name" value="SIGNAL RECOGNITION PARTICLE RECEPTOR SUBUNIT ALPHA"/>
    <property type="match status" value="1"/>
</dbReference>
<evidence type="ECO:0000259" key="12">
    <source>
        <dbReference type="SMART" id="SM00962"/>
    </source>
</evidence>
<feature type="domain" description="Signal recognition particle SRP54 helical bundle" evidence="13">
    <location>
        <begin position="19"/>
        <end position="96"/>
    </location>
</feature>